<feature type="region of interest" description="Disordered" evidence="1">
    <location>
        <begin position="125"/>
        <end position="145"/>
    </location>
</feature>
<dbReference type="EMBL" id="JBBHLL010000024">
    <property type="protein sequence ID" value="KAK7828736.1"/>
    <property type="molecule type" value="Genomic_DNA"/>
</dbReference>
<accession>A0AAW0JR70</accession>
<evidence type="ECO:0000256" key="1">
    <source>
        <dbReference type="SAM" id="MobiDB-lite"/>
    </source>
</evidence>
<proteinExistence type="predicted"/>
<organism evidence="2 3">
    <name type="scientific">Myodes glareolus</name>
    <name type="common">Bank vole</name>
    <name type="synonym">Clethrionomys glareolus</name>
    <dbReference type="NCBI Taxonomy" id="447135"/>
    <lineage>
        <taxon>Eukaryota</taxon>
        <taxon>Metazoa</taxon>
        <taxon>Chordata</taxon>
        <taxon>Craniata</taxon>
        <taxon>Vertebrata</taxon>
        <taxon>Euteleostomi</taxon>
        <taxon>Mammalia</taxon>
        <taxon>Eutheria</taxon>
        <taxon>Euarchontoglires</taxon>
        <taxon>Glires</taxon>
        <taxon>Rodentia</taxon>
        <taxon>Myomorpha</taxon>
        <taxon>Muroidea</taxon>
        <taxon>Cricetidae</taxon>
        <taxon>Arvicolinae</taxon>
        <taxon>Myodes</taxon>
    </lineage>
</organism>
<evidence type="ECO:0000313" key="3">
    <source>
        <dbReference type="Proteomes" id="UP001488838"/>
    </source>
</evidence>
<protein>
    <submittedName>
        <fullName evidence="2">Uncharacterized protein</fullName>
    </submittedName>
</protein>
<dbReference type="Proteomes" id="UP001488838">
    <property type="component" value="Unassembled WGS sequence"/>
</dbReference>
<sequence length="260" mass="28834">MDVPGRGGACYYASTHRYLYHLDRHGIELEQRKKSEIMFFHTEYIVKVAPTQAAHAPGHVVSGIANSGMNFTCHKDTKYSRVEQPGPGIQHLKKRVSLVCMSHIPIEVPTSELYWLTLSCGGQTTQKEGEGGPENSPHGQGSGAACSSRDAITKYIVLTMNCPDFSMAVTHCSPRLREERNTARMPMALWNFQNHRDQKGTLLVIALLLLIKWLERTKQGESKEVEGQMEEEDTSRRAATPCGPVLSGPYIVILLTALGL</sequence>
<keyword evidence="3" id="KW-1185">Reference proteome</keyword>
<gene>
    <name evidence="2" type="ORF">U0070_006521</name>
</gene>
<feature type="non-terminal residue" evidence="2">
    <location>
        <position position="260"/>
    </location>
</feature>
<evidence type="ECO:0000313" key="2">
    <source>
        <dbReference type="EMBL" id="KAK7828736.1"/>
    </source>
</evidence>
<reference evidence="2 3" key="1">
    <citation type="journal article" date="2023" name="bioRxiv">
        <title>Conserved and derived expression patterns and positive selection on dental genes reveal complex evolutionary context of ever-growing rodent molars.</title>
        <authorList>
            <person name="Calamari Z.T."/>
            <person name="Song A."/>
            <person name="Cohen E."/>
            <person name="Akter M."/>
            <person name="Roy R.D."/>
            <person name="Hallikas O."/>
            <person name="Christensen M.M."/>
            <person name="Li P."/>
            <person name="Marangoni P."/>
            <person name="Jernvall J."/>
            <person name="Klein O.D."/>
        </authorList>
    </citation>
    <scope>NUCLEOTIDE SEQUENCE [LARGE SCALE GENOMIC DNA]</scope>
    <source>
        <strain evidence="2">V071</strain>
    </source>
</reference>
<dbReference type="AlphaFoldDB" id="A0AAW0JR70"/>
<comment type="caution">
    <text evidence="2">The sequence shown here is derived from an EMBL/GenBank/DDBJ whole genome shotgun (WGS) entry which is preliminary data.</text>
</comment>
<feature type="region of interest" description="Disordered" evidence="1">
    <location>
        <begin position="220"/>
        <end position="239"/>
    </location>
</feature>
<name>A0AAW0JR70_MYOGA</name>